<dbReference type="InterPro" id="IPR043502">
    <property type="entry name" value="DNA/RNA_pol_sf"/>
</dbReference>
<name>A0A6L2NJG5_TANCI</name>
<evidence type="ECO:0000259" key="3">
    <source>
        <dbReference type="PROSITE" id="PS50878"/>
    </source>
</evidence>
<dbReference type="InterPro" id="IPR043128">
    <property type="entry name" value="Rev_trsase/Diguanyl_cyclase"/>
</dbReference>
<feature type="domain" description="Reverse transcriptase" evidence="3">
    <location>
        <begin position="198"/>
        <end position="388"/>
    </location>
</feature>
<evidence type="ECO:0000256" key="1">
    <source>
        <dbReference type="SAM" id="Coils"/>
    </source>
</evidence>
<dbReference type="Gene3D" id="3.10.10.10">
    <property type="entry name" value="HIV Type 1 Reverse Transcriptase, subunit A, domain 1"/>
    <property type="match status" value="1"/>
</dbReference>
<dbReference type="Gene3D" id="3.30.70.270">
    <property type="match status" value="1"/>
</dbReference>
<comment type="caution">
    <text evidence="4">The sequence shown here is derived from an EMBL/GenBank/DDBJ whole genome shotgun (WGS) entry which is preliminary data.</text>
</comment>
<organism evidence="4">
    <name type="scientific">Tanacetum cinerariifolium</name>
    <name type="common">Dalmatian daisy</name>
    <name type="synonym">Chrysanthemum cinerariifolium</name>
    <dbReference type="NCBI Taxonomy" id="118510"/>
    <lineage>
        <taxon>Eukaryota</taxon>
        <taxon>Viridiplantae</taxon>
        <taxon>Streptophyta</taxon>
        <taxon>Embryophyta</taxon>
        <taxon>Tracheophyta</taxon>
        <taxon>Spermatophyta</taxon>
        <taxon>Magnoliopsida</taxon>
        <taxon>eudicotyledons</taxon>
        <taxon>Gunneridae</taxon>
        <taxon>Pentapetalae</taxon>
        <taxon>asterids</taxon>
        <taxon>campanulids</taxon>
        <taxon>Asterales</taxon>
        <taxon>Asteraceae</taxon>
        <taxon>Asteroideae</taxon>
        <taxon>Anthemideae</taxon>
        <taxon>Anthemidinae</taxon>
        <taxon>Tanacetum</taxon>
    </lineage>
</organism>
<dbReference type="PROSITE" id="PS50878">
    <property type="entry name" value="RT_POL"/>
    <property type="match status" value="1"/>
</dbReference>
<evidence type="ECO:0000313" key="4">
    <source>
        <dbReference type="EMBL" id="GEU85609.1"/>
    </source>
</evidence>
<feature type="region of interest" description="Disordered" evidence="2">
    <location>
        <begin position="501"/>
        <end position="528"/>
    </location>
</feature>
<dbReference type="InterPro" id="IPR000477">
    <property type="entry name" value="RT_dom"/>
</dbReference>
<dbReference type="PANTHER" id="PTHR33064:SF37">
    <property type="entry name" value="RIBONUCLEASE H"/>
    <property type="match status" value="1"/>
</dbReference>
<dbReference type="EMBL" id="BKCJ010009143">
    <property type="protein sequence ID" value="GEU85609.1"/>
    <property type="molecule type" value="Genomic_DNA"/>
</dbReference>
<keyword evidence="1" id="KW-0175">Coiled coil</keyword>
<reference evidence="4" key="1">
    <citation type="journal article" date="2019" name="Sci. Rep.">
        <title>Draft genome of Tanacetum cinerariifolium, the natural source of mosquito coil.</title>
        <authorList>
            <person name="Yamashiro T."/>
            <person name="Shiraishi A."/>
            <person name="Satake H."/>
            <person name="Nakayama K."/>
        </authorList>
    </citation>
    <scope>NUCLEOTIDE SEQUENCE</scope>
</reference>
<dbReference type="SUPFAM" id="SSF56672">
    <property type="entry name" value="DNA/RNA polymerases"/>
    <property type="match status" value="1"/>
</dbReference>
<gene>
    <name evidence="4" type="ORF">Tci_057587</name>
</gene>
<dbReference type="InterPro" id="IPR051320">
    <property type="entry name" value="Viral_Replic_Matur_Polypro"/>
</dbReference>
<feature type="coiled-coil region" evidence="1">
    <location>
        <begin position="34"/>
        <end position="82"/>
    </location>
</feature>
<dbReference type="AlphaFoldDB" id="A0A6L2NJG5"/>
<dbReference type="Pfam" id="PF00078">
    <property type="entry name" value="RVT_1"/>
    <property type="match status" value="1"/>
</dbReference>
<protein>
    <submittedName>
        <fullName evidence="4">Retrotransposon protein, putative, Ty3-gypsy subclass</fullName>
    </submittedName>
</protein>
<feature type="compositionally biased region" description="Polar residues" evidence="2">
    <location>
        <begin position="513"/>
        <end position="528"/>
    </location>
</feature>
<sequence length="684" mass="78233">MIRDQAKEYYEGIIAMQEKEELWKTERSLLIRDLTDALKIIDQLKAEQMRLEEKKDEEIKRLKAQLQEKREEEIEVQFSSEEFPPLGNPHIARPFMEAKVHYSGNTTTAPKVRKISNQLYNVKVEFEIPNCPMFGTTAIIDTWASACCINKKVIPEEALEPLTETLDIIHPDITIEDRPLKHVTPAMEDSFKRHVDSVLKISAIRPSKSRHRTMAMIVNSGTTIDLATGREIKGKERMVFNYKSLNDNTYKDQYSLPGINTIIKKIGGAKIFSKFDLKSGFHQVAMDEESIPRIAFLVPGGLYGWLVMPFGLKNALAVFQRKMDKCFKGTESFIAVYIDDILVFSNNEKEHAKHLEKMLKICEDNGLVLSPTKMKIAVSTIDFFGAVIGEGTIKLQPYIIKKIVNFNEEELKTKKGLRSTIQTCQLKANQTSIRMDKSNAWRSVAQDIEVSTAKEAVKAMQSLQAIIQCKAKYVSECQPKTITGLTKEKTLEFKTKKPEESSLNWKPLPNDWAATTSKPKEVQTNNPEDNMYRYNRKGFLEDDDSSDDSFFIMDPGLDDYCLQELKMNRLIPLSFCQYVRSSFGDGLRKSLSHLSILTDSIILILVLSSLAEVRLRVTCENEAKRRNSEAKTKTFEEYHFLLLYAVSSNEDTAQETRNDQFPIRRITLHQYAVCTAVHQSKIRI</sequence>
<dbReference type="CDD" id="cd01647">
    <property type="entry name" value="RT_LTR"/>
    <property type="match status" value="1"/>
</dbReference>
<proteinExistence type="predicted"/>
<accession>A0A6L2NJG5</accession>
<evidence type="ECO:0000256" key="2">
    <source>
        <dbReference type="SAM" id="MobiDB-lite"/>
    </source>
</evidence>
<dbReference type="PANTHER" id="PTHR33064">
    <property type="entry name" value="POL PROTEIN"/>
    <property type="match status" value="1"/>
</dbReference>